<comment type="subcellular location">
    <subcellularLocation>
        <location evidence="1">Endomembrane system</location>
        <topology evidence="1">Multi-pass membrane protein</topology>
    </subcellularLocation>
</comment>
<evidence type="ECO:0000313" key="7">
    <source>
        <dbReference type="EMBL" id="AIT62087.1"/>
    </source>
</evidence>
<dbReference type="Proteomes" id="UP000029914">
    <property type="component" value="Chromosome"/>
</dbReference>
<feature type="transmembrane region" description="Helical" evidence="5">
    <location>
        <begin position="44"/>
        <end position="62"/>
    </location>
</feature>
<dbReference type="OrthoDB" id="3701077at2"/>
<dbReference type="GO" id="GO:0012505">
    <property type="term" value="C:endomembrane system"/>
    <property type="evidence" value="ECO:0007669"/>
    <property type="project" value="UniProtKB-SubCell"/>
</dbReference>
<evidence type="ECO:0000259" key="6">
    <source>
        <dbReference type="Pfam" id="PF02656"/>
    </source>
</evidence>
<evidence type="ECO:0000256" key="3">
    <source>
        <dbReference type="ARBA" id="ARBA00022989"/>
    </source>
</evidence>
<protein>
    <recommendedName>
        <fullName evidence="6">DUF202 domain-containing protein</fullName>
    </recommendedName>
</protein>
<gene>
    <name evidence="7" type="ORF">CDOO_13075</name>
</gene>
<sequence>MSTAHHTDPGLQPERTTLSWTRTVLSLVVCSLTMLRWGHAYPGAIYALAVVMVLVGAAVVASTRRRYAEQDEGLAAEKLPPAPGAVFLLAGSLALFAASELVLILVSS</sequence>
<dbReference type="InterPro" id="IPR003807">
    <property type="entry name" value="DUF202"/>
</dbReference>
<organism evidence="7 8">
    <name type="scientific">Corynebacterium doosanense CAU 212 = DSM 45436</name>
    <dbReference type="NCBI Taxonomy" id="558173"/>
    <lineage>
        <taxon>Bacteria</taxon>
        <taxon>Bacillati</taxon>
        <taxon>Actinomycetota</taxon>
        <taxon>Actinomycetes</taxon>
        <taxon>Mycobacteriales</taxon>
        <taxon>Corynebacteriaceae</taxon>
        <taxon>Corynebacterium</taxon>
    </lineage>
</organism>
<keyword evidence="3 5" id="KW-1133">Transmembrane helix</keyword>
<dbReference type="RefSeq" id="WP_018022411.1">
    <property type="nucleotide sequence ID" value="NZ_AQUX01000007.1"/>
</dbReference>
<evidence type="ECO:0000256" key="1">
    <source>
        <dbReference type="ARBA" id="ARBA00004127"/>
    </source>
</evidence>
<keyword evidence="2 5" id="KW-0812">Transmembrane</keyword>
<evidence type="ECO:0000313" key="8">
    <source>
        <dbReference type="Proteomes" id="UP000029914"/>
    </source>
</evidence>
<evidence type="ECO:0000256" key="4">
    <source>
        <dbReference type="ARBA" id="ARBA00023136"/>
    </source>
</evidence>
<dbReference type="EMBL" id="CP006764">
    <property type="protein sequence ID" value="AIT62087.1"/>
    <property type="molecule type" value="Genomic_DNA"/>
</dbReference>
<feature type="transmembrane region" description="Helical" evidence="5">
    <location>
        <begin position="82"/>
        <end position="106"/>
    </location>
</feature>
<reference evidence="7 8" key="1">
    <citation type="submission" date="2013-09" db="EMBL/GenBank/DDBJ databases">
        <title>Complete genome sequence of Corynebacterium doosanense CAU 212(T) (=DSM 45436(T)), isolated from activated sludge.</title>
        <authorList>
            <person name="Schaffert L."/>
            <person name="Albersmeier A."/>
            <person name="Kalinowski J."/>
            <person name="Ruckert C."/>
        </authorList>
    </citation>
    <scope>NUCLEOTIDE SEQUENCE [LARGE SCALE GENOMIC DNA]</scope>
    <source>
        <strain evidence="7 8">CAU 212</strain>
    </source>
</reference>
<feature type="domain" description="DUF202" evidence="6">
    <location>
        <begin position="8"/>
        <end position="69"/>
    </location>
</feature>
<keyword evidence="4 5" id="KW-0472">Membrane</keyword>
<evidence type="ECO:0000256" key="5">
    <source>
        <dbReference type="SAM" id="Phobius"/>
    </source>
</evidence>
<accession>A0A097IIX2</accession>
<keyword evidence="8" id="KW-1185">Reference proteome</keyword>
<proteinExistence type="predicted"/>
<dbReference type="Pfam" id="PF02656">
    <property type="entry name" value="DUF202"/>
    <property type="match status" value="1"/>
</dbReference>
<name>A0A097IIX2_9CORY</name>
<dbReference type="eggNOG" id="COG2149">
    <property type="taxonomic scope" value="Bacteria"/>
</dbReference>
<dbReference type="HOGENOM" id="CLU_150487_1_1_11"/>
<dbReference type="AlphaFoldDB" id="A0A097IIX2"/>
<dbReference type="STRING" id="558173.CDOO_13075"/>
<evidence type="ECO:0000256" key="2">
    <source>
        <dbReference type="ARBA" id="ARBA00022692"/>
    </source>
</evidence>
<dbReference type="KEGG" id="cdo:CDOO_13075"/>